<evidence type="ECO:0000313" key="2">
    <source>
        <dbReference type="Proteomes" id="UP001058003"/>
    </source>
</evidence>
<sequence length="62" mass="6578">MPSWLRGFAASQPVTPIVERLRGLPLDRAVGSAPEKAVAWCLALTAVSTAASALRFRAKTRG</sequence>
<protein>
    <submittedName>
        <fullName evidence="1">ABC transporter permease</fullName>
    </submittedName>
</protein>
<dbReference type="OrthoDB" id="670210at2"/>
<dbReference type="AlphaFoldDB" id="A0A9Q9IHM9"/>
<dbReference type="EMBL" id="CP073767">
    <property type="protein sequence ID" value="UWZ56267.1"/>
    <property type="molecule type" value="Genomic_DNA"/>
</dbReference>
<proteinExistence type="predicted"/>
<gene>
    <name evidence="1" type="ORF">Daura_08860</name>
</gene>
<accession>A0A9Q9IHM9</accession>
<organism evidence="1 2">
    <name type="scientific">Dactylosporangium aurantiacum</name>
    <dbReference type="NCBI Taxonomy" id="35754"/>
    <lineage>
        <taxon>Bacteria</taxon>
        <taxon>Bacillati</taxon>
        <taxon>Actinomycetota</taxon>
        <taxon>Actinomycetes</taxon>
        <taxon>Micromonosporales</taxon>
        <taxon>Micromonosporaceae</taxon>
        <taxon>Dactylosporangium</taxon>
    </lineage>
</organism>
<evidence type="ECO:0000313" key="1">
    <source>
        <dbReference type="EMBL" id="UWZ56267.1"/>
    </source>
</evidence>
<dbReference type="RefSeq" id="WP_156089342.1">
    <property type="nucleotide sequence ID" value="NZ_CP073767.1"/>
</dbReference>
<name>A0A9Q9IHM9_9ACTN</name>
<reference evidence="1" key="1">
    <citation type="submission" date="2021-04" db="EMBL/GenBank/DDBJ databases">
        <title>Dactylosporangium aurantiacum NRRL B-8018 full assembly.</title>
        <authorList>
            <person name="Hartkoorn R.C."/>
            <person name="Beaudoing E."/>
            <person name="Hot D."/>
        </authorList>
    </citation>
    <scope>NUCLEOTIDE SEQUENCE</scope>
    <source>
        <strain evidence="1">NRRL B-8018</strain>
    </source>
</reference>
<keyword evidence="2" id="KW-1185">Reference proteome</keyword>
<dbReference type="KEGG" id="daur:Daura_08860"/>
<dbReference type="Proteomes" id="UP001058003">
    <property type="component" value="Chromosome"/>
</dbReference>